<dbReference type="AlphaFoldDB" id="A0A3D8VCD7"/>
<sequence length="747" mass="84113">MPAFYREVDDAIARNPPDVDDLLALRALCIAVEAGDRAATSAGLRDLLGRRGVEDPLHAISSELYCALLARILVLGWFDEFDLLIAWPQTLFGTRDERIARNWDGVVTVLVQQPQSVGLLTGSDREAQWRRAVNALEGALRHFETVRLPPPSILSPLTGGGVYHEPPAYRDVMLYQQLLEAVEAFYRIVQTLFQQLFDIALARLEQDHRDAVGMRKLQALQLGLWVLLSPKDIPKGMTPGTARDALTRHNDRRTMILNRPIRVAEFRYGSGRQRHRFLDAFPAYDARSVVFNSLDRDDTERPHVRGEKIGSLQVSRDRQLAYFLFAYGHPWDAAEPPAPAHLFRSALIAGRFRGRLRVVDNDEVVDFLVALFDDMLRDLVRQASGTPDMAKLGLSAWRETVDAASAYFGQVTAHSRLNLTEDPPNYLTHTFPRNLAGRLLHDCGVHAVRLAYILLTVLGRINAVHDNIAGAVQARWVRLPLHVGMLIQTERFGVVVQHNEYSAVTGNDELATTRAAWTLARPAQEADPADPGEATLKFLEDLTANGFSSDLDMPIASAPILAPGEPVTVASIWNSYQGKVVRSQLFTRLVGASNAPQYQFDVRYLRLSEQERDWYNEHVLRFWNVECFAIWQTWSSTLTRARISDKEYEQAKRAYAKELNEALDRVQDSYEAIIRPKKDELSRDLRADGKLLLKGVRIVSAVRLETVLPSVEKVVDHLNELSAPGVRLKPDFVPPFARKEEVLLEVP</sequence>
<protein>
    <submittedName>
        <fullName evidence="1">Uncharacterized protein</fullName>
    </submittedName>
</protein>
<dbReference type="Proteomes" id="UP000256829">
    <property type="component" value="Unassembled WGS sequence"/>
</dbReference>
<comment type="caution">
    <text evidence="1">The sequence shown here is derived from an EMBL/GenBank/DDBJ whole genome shotgun (WGS) entry which is preliminary data.</text>
</comment>
<evidence type="ECO:0000313" key="2">
    <source>
        <dbReference type="Proteomes" id="UP000256829"/>
    </source>
</evidence>
<name>A0A3D8VCD7_9GAMM</name>
<reference evidence="1 2" key="1">
    <citation type="submission" date="2018-08" db="EMBL/GenBank/DDBJ databases">
        <title>Lysobacter soli KCTC 22011, whole genome shotgun sequence.</title>
        <authorList>
            <person name="Zhang X."/>
            <person name="Feng G."/>
            <person name="Zhu H."/>
        </authorList>
    </citation>
    <scope>NUCLEOTIDE SEQUENCE [LARGE SCALE GENOMIC DNA]</scope>
    <source>
        <strain evidence="1 2">KCTC 22011</strain>
    </source>
</reference>
<dbReference type="RefSeq" id="WP_115842623.1">
    <property type="nucleotide sequence ID" value="NZ_CP183976.1"/>
</dbReference>
<accession>A0A3D8VCD7</accession>
<dbReference type="EMBL" id="QTJR01000007">
    <property type="protein sequence ID" value="RDY66701.1"/>
    <property type="molecule type" value="Genomic_DNA"/>
</dbReference>
<gene>
    <name evidence="1" type="ORF">DX912_11265</name>
</gene>
<organism evidence="1 2">
    <name type="scientific">Lysobacter soli</name>
    <dbReference type="NCBI Taxonomy" id="453783"/>
    <lineage>
        <taxon>Bacteria</taxon>
        <taxon>Pseudomonadati</taxon>
        <taxon>Pseudomonadota</taxon>
        <taxon>Gammaproteobacteria</taxon>
        <taxon>Lysobacterales</taxon>
        <taxon>Lysobacteraceae</taxon>
        <taxon>Lysobacter</taxon>
    </lineage>
</organism>
<keyword evidence="2" id="KW-1185">Reference proteome</keyword>
<evidence type="ECO:0000313" key="1">
    <source>
        <dbReference type="EMBL" id="RDY66701.1"/>
    </source>
</evidence>
<proteinExistence type="predicted"/>